<dbReference type="Proteomes" id="UP001466331">
    <property type="component" value="Unassembled WGS sequence"/>
</dbReference>
<dbReference type="InterPro" id="IPR001943">
    <property type="entry name" value="UVR_dom"/>
</dbReference>
<dbReference type="InterPro" id="IPR036876">
    <property type="entry name" value="UVR_dom_sf"/>
</dbReference>
<evidence type="ECO:0000259" key="2">
    <source>
        <dbReference type="PROSITE" id="PS50151"/>
    </source>
</evidence>
<dbReference type="InterPro" id="IPR036104">
    <property type="entry name" value="BFN_sf"/>
</dbReference>
<dbReference type="PROSITE" id="PS51658">
    <property type="entry name" value="BFN"/>
    <property type="match status" value="1"/>
</dbReference>
<evidence type="ECO:0000259" key="3">
    <source>
        <dbReference type="PROSITE" id="PS51658"/>
    </source>
</evidence>
<gene>
    <name evidence="4" type="ORF">WKV44_01515</name>
</gene>
<keyword evidence="1" id="KW-0227">DNA damage</keyword>
<evidence type="ECO:0000256" key="1">
    <source>
        <dbReference type="ARBA" id="ARBA00023236"/>
    </source>
</evidence>
<feature type="domain" description="BFN" evidence="3">
    <location>
        <begin position="3"/>
        <end position="135"/>
    </location>
</feature>
<dbReference type="PANTHER" id="PTHR15160">
    <property type="entry name" value="VON HIPPEL-LINDAU PROTEIN"/>
    <property type="match status" value="1"/>
</dbReference>
<dbReference type="PANTHER" id="PTHR15160:SF1">
    <property type="entry name" value="VON HIPPEL-LINDAU DISEASE TUMOR SUPPRESSOR"/>
    <property type="match status" value="1"/>
</dbReference>
<keyword evidence="5" id="KW-1185">Reference proteome</keyword>
<reference evidence="4 5" key="1">
    <citation type="submission" date="2024-03" db="EMBL/GenBank/DDBJ databases">
        <title>Ignisphaera cupida sp. nov., a hyperthermophilic hydrolytic archaeon from a hot spring of Kamchatka, and proposal of Ignisphaeraceae fam. nov.</title>
        <authorList>
            <person name="Podosokorskaya O.A."/>
            <person name="Elcheninov A.G."/>
            <person name="Maltseva A.I."/>
            <person name="Zayulina K.S."/>
            <person name="Novikov A."/>
            <person name="Merkel A.Y."/>
        </authorList>
    </citation>
    <scope>NUCLEOTIDE SEQUENCE [LARGE SCALE GENOMIC DNA]</scope>
    <source>
        <strain evidence="4 5">38H-sp</strain>
    </source>
</reference>
<proteinExistence type="predicted"/>
<feature type="domain" description="UVR" evidence="2">
    <location>
        <begin position="149"/>
        <end position="184"/>
    </location>
</feature>
<dbReference type="EMBL" id="JBCHKQ010000001">
    <property type="protein sequence ID" value="MEM5947211.1"/>
    <property type="molecule type" value="Genomic_DNA"/>
</dbReference>
<dbReference type="SUPFAM" id="SSF46600">
    <property type="entry name" value="C-terminal UvrC-binding domain of UvrB"/>
    <property type="match status" value="1"/>
</dbReference>
<keyword evidence="1" id="KW-0742">SOS response</keyword>
<dbReference type="InterPro" id="IPR003729">
    <property type="entry name" value="Bi_nuclease_dom"/>
</dbReference>
<dbReference type="RefSeq" id="WP_420068661.1">
    <property type="nucleotide sequence ID" value="NZ_JBCHKQ010000001.1"/>
</dbReference>
<organism evidence="4 5">
    <name type="scientific">Rarispira pelagica</name>
    <dbReference type="NCBI Taxonomy" id="3141764"/>
    <lineage>
        <taxon>Bacteria</taxon>
        <taxon>Pseudomonadati</taxon>
        <taxon>Spirochaetota</taxon>
        <taxon>Spirochaetia</taxon>
        <taxon>Winmispirales</taxon>
        <taxon>Winmispiraceae</taxon>
        <taxon>Rarispira</taxon>
    </lineage>
</organism>
<name>A0ABU9U974_9SPIR</name>
<evidence type="ECO:0000313" key="4">
    <source>
        <dbReference type="EMBL" id="MEM5947211.1"/>
    </source>
</evidence>
<dbReference type="Gene3D" id="3.10.690.10">
    <property type="entry name" value="Bifunctional nuclease domain"/>
    <property type="match status" value="1"/>
</dbReference>
<sequence>MRNSDLKKADVWTVARTEGGTAVLLRPEGLDKVVPIFIGHLEAQSILIGLGNVPMPRPLTHDLFIKLLEVLDIKIKKVEINDLKEATYYARIILDNKGKIMDMDSRPSDAIAIAVRCGCPIYVADFIIEETSISISLMEKERFEPSPTELEISRLEEELNRALENERYEEAARIRDRIRELKNSRH</sequence>
<dbReference type="Pfam" id="PF02577">
    <property type="entry name" value="BFN_dom"/>
    <property type="match status" value="1"/>
</dbReference>
<protein>
    <submittedName>
        <fullName evidence="4">Bifunctional nuclease family protein</fullName>
    </submittedName>
</protein>
<dbReference type="Pfam" id="PF02151">
    <property type="entry name" value="UVR"/>
    <property type="match status" value="1"/>
</dbReference>
<accession>A0ABU9U974</accession>
<dbReference type="SUPFAM" id="SSF103256">
    <property type="entry name" value="Hypothetical protein TM0160"/>
    <property type="match status" value="1"/>
</dbReference>
<dbReference type="PROSITE" id="PS50151">
    <property type="entry name" value="UVR"/>
    <property type="match status" value="1"/>
</dbReference>
<dbReference type="Gene3D" id="4.10.860.10">
    <property type="entry name" value="UVR domain"/>
    <property type="match status" value="1"/>
</dbReference>
<comment type="caution">
    <text evidence="4">The sequence shown here is derived from an EMBL/GenBank/DDBJ whole genome shotgun (WGS) entry which is preliminary data.</text>
</comment>
<evidence type="ECO:0000313" key="5">
    <source>
        <dbReference type="Proteomes" id="UP001466331"/>
    </source>
</evidence>